<evidence type="ECO:0000256" key="10">
    <source>
        <dbReference type="PROSITE-ProRule" id="PRU10141"/>
    </source>
</evidence>
<feature type="compositionally biased region" description="Basic and acidic residues" evidence="11">
    <location>
        <begin position="811"/>
        <end position="828"/>
    </location>
</feature>
<dbReference type="GeneID" id="81600494"/>
<feature type="compositionally biased region" description="Low complexity" evidence="11">
    <location>
        <begin position="163"/>
        <end position="180"/>
    </location>
</feature>
<reference evidence="13" key="2">
    <citation type="journal article" date="2023" name="IMA Fungus">
        <title>Comparative genomic study of the Penicillium genus elucidates a diverse pangenome and 15 lateral gene transfer events.</title>
        <authorList>
            <person name="Petersen C."/>
            <person name="Sorensen T."/>
            <person name="Nielsen M.R."/>
            <person name="Sondergaard T.E."/>
            <person name="Sorensen J.L."/>
            <person name="Fitzpatrick D.A."/>
            <person name="Frisvad J.C."/>
            <person name="Nielsen K.L."/>
        </authorList>
    </citation>
    <scope>NUCLEOTIDE SEQUENCE</scope>
    <source>
        <strain evidence="13">IBT 16125</strain>
    </source>
</reference>
<evidence type="ECO:0000313" key="14">
    <source>
        <dbReference type="Proteomes" id="UP001213681"/>
    </source>
</evidence>
<keyword evidence="7 10" id="KW-0067">ATP-binding</keyword>
<dbReference type="SUPFAM" id="SSF56112">
    <property type="entry name" value="Protein kinase-like (PK-like)"/>
    <property type="match status" value="1"/>
</dbReference>
<feature type="domain" description="Protein kinase" evidence="12">
    <location>
        <begin position="214"/>
        <end position="508"/>
    </location>
</feature>
<dbReference type="PANTHER" id="PTHR24346:SF110">
    <property type="entry name" value="NON-SPECIFIC SERINE_THREONINE PROTEIN KINASE"/>
    <property type="match status" value="1"/>
</dbReference>
<evidence type="ECO:0000259" key="12">
    <source>
        <dbReference type="PROSITE" id="PS50011"/>
    </source>
</evidence>
<feature type="compositionally biased region" description="Polar residues" evidence="11">
    <location>
        <begin position="19"/>
        <end position="35"/>
    </location>
</feature>
<feature type="compositionally biased region" description="Polar residues" evidence="11">
    <location>
        <begin position="723"/>
        <end position="757"/>
    </location>
</feature>
<dbReference type="GO" id="GO:0000011">
    <property type="term" value="P:vacuole inheritance"/>
    <property type="evidence" value="ECO:0007669"/>
    <property type="project" value="UniProtKB-ARBA"/>
</dbReference>
<name>A0AAD6C5J3_9EURO</name>
<accession>A0AAD6C5J3</accession>
<evidence type="ECO:0000256" key="3">
    <source>
        <dbReference type="ARBA" id="ARBA00022553"/>
    </source>
</evidence>
<dbReference type="GO" id="GO:0035556">
    <property type="term" value="P:intracellular signal transduction"/>
    <property type="evidence" value="ECO:0007669"/>
    <property type="project" value="TreeGrafter"/>
</dbReference>
<dbReference type="InterPro" id="IPR017441">
    <property type="entry name" value="Protein_kinase_ATP_BS"/>
</dbReference>
<evidence type="ECO:0000256" key="6">
    <source>
        <dbReference type="ARBA" id="ARBA00022777"/>
    </source>
</evidence>
<feature type="region of interest" description="Disordered" evidence="11">
    <location>
        <begin position="983"/>
        <end position="1035"/>
    </location>
</feature>
<feature type="compositionally biased region" description="Low complexity" evidence="11">
    <location>
        <begin position="849"/>
        <end position="865"/>
    </location>
</feature>
<evidence type="ECO:0000256" key="5">
    <source>
        <dbReference type="ARBA" id="ARBA00022741"/>
    </source>
</evidence>
<dbReference type="GO" id="GO:0045033">
    <property type="term" value="P:peroxisome inheritance"/>
    <property type="evidence" value="ECO:0007669"/>
    <property type="project" value="UniProtKB-ARBA"/>
</dbReference>
<evidence type="ECO:0000256" key="1">
    <source>
        <dbReference type="ARBA" id="ARBA00012513"/>
    </source>
</evidence>
<evidence type="ECO:0000313" key="13">
    <source>
        <dbReference type="EMBL" id="KAJ5450420.1"/>
    </source>
</evidence>
<evidence type="ECO:0000256" key="9">
    <source>
        <dbReference type="ARBA" id="ARBA00048679"/>
    </source>
</evidence>
<sequence length="1051" mass="116096">SSAMSTSHPQPLPLPAHTSPVSTHTAPSPQKNARSNYPDMLSSPPVPPPRTSSARRSPNGEKTSSRHSKSRSDRKENRDRQREDRNGKSRSRRADPLEETTRESGRSRETPGEPTAQMNSEMEDSSGQELTRESSTVINSVLVSDPVVDREREQVRQVGGSPAAAAAMEAHTASYGAPGEDGAEEGARTGHRSRHDYSNSGKDLKRKETTFGTYILGQTLGEGEFGKVKLGWKRDGSIQVAIKLIRRESLGSNPSRLPKIYREISILRDLAHPNIVRLHEMVETDRHIGIIMEYASGGELFDYILNNRYLKDNSARRLFAQLVSGVGYLHKKGIVHRDLKLENLLLDRNRNIIITDFGFANTFNPVDQLEEEIEYNLTNKEYVKRKRLDKLGPDGMRRGDLMQTSCGSPCYAAPELVVSDSLYTGRKVDVWSCGVILYAMLAGYLPFDDDPANPDGDNINLLYKYIVTTPLTFPEYVTPHARDLLRRILVPDPRKRADLFEVARHSWLSEYSHIVSHITSSTTNVADITNSTVPAEPKNEAPALARSASVREPPKTSHSTVPAVGGLNHHAGDISQGSPSDKSKTSRDAKRRTVQVEYVAPQSQTTRGEYQDTPESRSRGTTKQEMQAPAPPAKDTTTRTAPKPPVNYDKPLPGHFPRSTSDNAAFTGTHTTATPGVSTTRPTTGGSMASFHTGRLPSRGSYGQPVAPTVTATNTEGRLAQPKSGQFSLAQNPAQASTASIGRPSTQQLPSAFNPTPRQEPPKGHKRSNTVSSIGEKLFGRSGSILGGRNSQSNATSRGDRQNKRYPPTSMKEHLPREDSRVSMDSRRSMQYSHSRKASQAGEGRARRFSLLPSSFSFRGFSSGRDQTPEEVSQTPRTMEPIGPQRPATGPALTRPRATTYSTQEAMGMVSEGPAEETFERKNSDPLSYEAQIDQQFAELGNRFDETQDSFGAISTEQVHQNDDGYSGHNYTYSSKPNYYDDYNGTYDSMPRQSMQTGRRGPSVLQKNHRKFADAYEYERDGSHHSGSSGAARKVMDFFRRRAKSRAGDDR</sequence>
<feature type="region of interest" description="Disordered" evidence="11">
    <location>
        <begin position="1"/>
        <end position="204"/>
    </location>
</feature>
<evidence type="ECO:0000256" key="8">
    <source>
        <dbReference type="ARBA" id="ARBA00047899"/>
    </source>
</evidence>
<reference evidence="13" key="1">
    <citation type="submission" date="2022-12" db="EMBL/GenBank/DDBJ databases">
        <authorList>
            <person name="Petersen C."/>
        </authorList>
    </citation>
    <scope>NUCLEOTIDE SEQUENCE</scope>
    <source>
        <strain evidence="13">IBT 16125</strain>
    </source>
</reference>
<dbReference type="Gene3D" id="1.10.510.10">
    <property type="entry name" value="Transferase(Phosphotransferase) domain 1"/>
    <property type="match status" value="1"/>
</dbReference>
<organism evidence="13 14">
    <name type="scientific">Penicillium daleae</name>
    <dbReference type="NCBI Taxonomy" id="63821"/>
    <lineage>
        <taxon>Eukaryota</taxon>
        <taxon>Fungi</taxon>
        <taxon>Dikarya</taxon>
        <taxon>Ascomycota</taxon>
        <taxon>Pezizomycotina</taxon>
        <taxon>Eurotiomycetes</taxon>
        <taxon>Eurotiomycetidae</taxon>
        <taxon>Eurotiales</taxon>
        <taxon>Aspergillaceae</taxon>
        <taxon>Penicillium</taxon>
    </lineage>
</organism>
<keyword evidence="6" id="KW-0418">Kinase</keyword>
<dbReference type="GO" id="GO:0004674">
    <property type="term" value="F:protein serine/threonine kinase activity"/>
    <property type="evidence" value="ECO:0007669"/>
    <property type="project" value="UniProtKB-KW"/>
</dbReference>
<dbReference type="InterPro" id="IPR011009">
    <property type="entry name" value="Kinase-like_dom_sf"/>
</dbReference>
<keyword evidence="3" id="KW-0597">Phosphoprotein</keyword>
<feature type="binding site" evidence="10">
    <location>
        <position position="243"/>
    </location>
    <ligand>
        <name>ATP</name>
        <dbReference type="ChEBI" id="CHEBI:30616"/>
    </ligand>
</feature>
<keyword evidence="5 10" id="KW-0547">Nucleotide-binding</keyword>
<evidence type="ECO:0000256" key="7">
    <source>
        <dbReference type="ARBA" id="ARBA00022840"/>
    </source>
</evidence>
<gene>
    <name evidence="13" type="ORF">N7458_006869</name>
</gene>
<feature type="non-terminal residue" evidence="13">
    <location>
        <position position="1051"/>
    </location>
</feature>
<dbReference type="RefSeq" id="XP_056765955.1">
    <property type="nucleotide sequence ID" value="XM_056910251.1"/>
</dbReference>
<feature type="compositionally biased region" description="Basic and acidic residues" evidence="11">
    <location>
        <begin position="70"/>
        <end position="111"/>
    </location>
</feature>
<keyword evidence="14" id="KW-1185">Reference proteome</keyword>
<dbReference type="InterPro" id="IPR000719">
    <property type="entry name" value="Prot_kinase_dom"/>
</dbReference>
<dbReference type="PANTHER" id="PTHR24346">
    <property type="entry name" value="MAP/MICROTUBULE AFFINITY-REGULATING KINASE"/>
    <property type="match status" value="1"/>
</dbReference>
<dbReference type="PROSITE" id="PS00108">
    <property type="entry name" value="PROTEIN_KINASE_ST"/>
    <property type="match status" value="1"/>
</dbReference>
<proteinExistence type="predicted"/>
<feature type="region of interest" description="Disordered" evidence="11">
    <location>
        <begin position="532"/>
        <end position="927"/>
    </location>
</feature>
<comment type="catalytic activity">
    <reaction evidence="8">
        <text>L-threonyl-[protein] + ATP = O-phospho-L-threonyl-[protein] + ADP + H(+)</text>
        <dbReference type="Rhea" id="RHEA:46608"/>
        <dbReference type="Rhea" id="RHEA-COMP:11060"/>
        <dbReference type="Rhea" id="RHEA-COMP:11605"/>
        <dbReference type="ChEBI" id="CHEBI:15378"/>
        <dbReference type="ChEBI" id="CHEBI:30013"/>
        <dbReference type="ChEBI" id="CHEBI:30616"/>
        <dbReference type="ChEBI" id="CHEBI:61977"/>
        <dbReference type="ChEBI" id="CHEBI:456216"/>
        <dbReference type="EC" id="2.7.11.1"/>
    </reaction>
</comment>
<dbReference type="PROSITE" id="PS00107">
    <property type="entry name" value="PROTEIN_KINASE_ATP"/>
    <property type="match status" value="1"/>
</dbReference>
<dbReference type="AlphaFoldDB" id="A0AAD6C5J3"/>
<dbReference type="InterPro" id="IPR008271">
    <property type="entry name" value="Ser/Thr_kinase_AS"/>
</dbReference>
<dbReference type="GO" id="GO:0005737">
    <property type="term" value="C:cytoplasm"/>
    <property type="evidence" value="ECO:0007669"/>
    <property type="project" value="TreeGrafter"/>
</dbReference>
<dbReference type="FunFam" id="3.30.200.20:FF:000003">
    <property type="entry name" value="Non-specific serine/threonine protein kinase"/>
    <property type="match status" value="1"/>
</dbReference>
<keyword evidence="2" id="KW-0723">Serine/threonine-protein kinase</keyword>
<feature type="compositionally biased region" description="Polar residues" evidence="11">
    <location>
        <begin position="127"/>
        <end position="142"/>
    </location>
</feature>
<dbReference type="GO" id="GO:0005524">
    <property type="term" value="F:ATP binding"/>
    <property type="evidence" value="ECO:0007669"/>
    <property type="project" value="UniProtKB-UniRule"/>
</dbReference>
<evidence type="ECO:0000256" key="2">
    <source>
        <dbReference type="ARBA" id="ARBA00022527"/>
    </source>
</evidence>
<protein>
    <recommendedName>
        <fullName evidence="1">non-specific serine/threonine protein kinase</fullName>
        <ecNumber evidence="1">2.7.11.1</ecNumber>
    </recommendedName>
</protein>
<evidence type="ECO:0000256" key="4">
    <source>
        <dbReference type="ARBA" id="ARBA00022679"/>
    </source>
</evidence>
<dbReference type="PROSITE" id="PS50011">
    <property type="entry name" value="PROTEIN_KINASE_DOM"/>
    <property type="match status" value="1"/>
</dbReference>
<keyword evidence="4" id="KW-0808">Transferase</keyword>
<dbReference type="Pfam" id="PF00069">
    <property type="entry name" value="Pkinase"/>
    <property type="match status" value="1"/>
</dbReference>
<dbReference type="EC" id="2.7.11.1" evidence="1"/>
<evidence type="ECO:0000256" key="11">
    <source>
        <dbReference type="SAM" id="MobiDB-lite"/>
    </source>
</evidence>
<feature type="compositionally biased region" description="Basic and acidic residues" evidence="11">
    <location>
        <begin position="1011"/>
        <end position="1024"/>
    </location>
</feature>
<comment type="catalytic activity">
    <reaction evidence="9">
        <text>L-seryl-[protein] + ATP = O-phospho-L-seryl-[protein] + ADP + H(+)</text>
        <dbReference type="Rhea" id="RHEA:17989"/>
        <dbReference type="Rhea" id="RHEA-COMP:9863"/>
        <dbReference type="Rhea" id="RHEA-COMP:11604"/>
        <dbReference type="ChEBI" id="CHEBI:15378"/>
        <dbReference type="ChEBI" id="CHEBI:29999"/>
        <dbReference type="ChEBI" id="CHEBI:30616"/>
        <dbReference type="ChEBI" id="CHEBI:83421"/>
        <dbReference type="ChEBI" id="CHEBI:456216"/>
        <dbReference type="EC" id="2.7.11.1"/>
    </reaction>
</comment>
<feature type="compositionally biased region" description="Polar residues" evidence="11">
    <location>
        <begin position="658"/>
        <end position="687"/>
    </location>
</feature>
<dbReference type="EMBL" id="JAPVEA010000006">
    <property type="protein sequence ID" value="KAJ5450420.1"/>
    <property type="molecule type" value="Genomic_DNA"/>
</dbReference>
<comment type="caution">
    <text evidence="13">The sequence shown here is derived from an EMBL/GenBank/DDBJ whole genome shotgun (WGS) entry which is preliminary data.</text>
</comment>
<dbReference type="Proteomes" id="UP001213681">
    <property type="component" value="Unassembled WGS sequence"/>
</dbReference>
<dbReference type="FunFam" id="1.10.510.10:FF:000397">
    <property type="entry name" value="Serine/threonine-protein kinase KIN4"/>
    <property type="match status" value="1"/>
</dbReference>
<dbReference type="SMART" id="SM00220">
    <property type="entry name" value="S_TKc"/>
    <property type="match status" value="1"/>
</dbReference>